<evidence type="ECO:0000256" key="13">
    <source>
        <dbReference type="ARBA" id="ARBA00023053"/>
    </source>
</evidence>
<evidence type="ECO:0000256" key="6">
    <source>
        <dbReference type="ARBA" id="ARBA00022568"/>
    </source>
</evidence>
<dbReference type="InterPro" id="IPR004837">
    <property type="entry name" value="NaCa_Exmemb"/>
</dbReference>
<evidence type="ECO:0000256" key="2">
    <source>
        <dbReference type="ARBA" id="ARBA00005364"/>
    </source>
</evidence>
<dbReference type="GO" id="GO:0008273">
    <property type="term" value="F:calcium, potassium:sodium antiporter activity"/>
    <property type="evidence" value="ECO:0007669"/>
    <property type="project" value="TreeGrafter"/>
</dbReference>
<keyword evidence="10" id="KW-0769">Symport</keyword>
<keyword evidence="11" id="KW-0630">Potassium</keyword>
<feature type="transmembrane region" description="Helical" evidence="19">
    <location>
        <begin position="647"/>
        <end position="670"/>
    </location>
</feature>
<evidence type="ECO:0000256" key="5">
    <source>
        <dbReference type="ARBA" id="ARBA00022538"/>
    </source>
</evidence>
<evidence type="ECO:0000313" key="22">
    <source>
        <dbReference type="Proteomes" id="UP000646548"/>
    </source>
</evidence>
<evidence type="ECO:0000256" key="16">
    <source>
        <dbReference type="ARBA" id="ARBA00023201"/>
    </source>
</evidence>
<dbReference type="Gene3D" id="1.20.1420.30">
    <property type="entry name" value="NCX, central ion-binding region"/>
    <property type="match status" value="2"/>
</dbReference>
<dbReference type="GO" id="GO:0005886">
    <property type="term" value="C:plasma membrane"/>
    <property type="evidence" value="ECO:0007669"/>
    <property type="project" value="TreeGrafter"/>
</dbReference>
<feature type="transmembrane region" description="Helical" evidence="19">
    <location>
        <begin position="365"/>
        <end position="384"/>
    </location>
</feature>
<dbReference type="PANTHER" id="PTHR10846">
    <property type="entry name" value="SODIUM/POTASSIUM/CALCIUM EXCHANGER"/>
    <property type="match status" value="1"/>
</dbReference>
<dbReference type="Proteomes" id="UP000646548">
    <property type="component" value="Unassembled WGS sequence"/>
</dbReference>
<keyword evidence="8" id="KW-0732">Signal</keyword>
<feature type="transmembrane region" description="Helical" evidence="19">
    <location>
        <begin position="682"/>
        <end position="705"/>
    </location>
</feature>
<comment type="caution">
    <text evidence="21">The sequence shown here is derived from an EMBL/GenBank/DDBJ whole genome shotgun (WGS) entry which is preliminary data.</text>
</comment>
<gene>
    <name evidence="21" type="ORF">FQA47_000306</name>
</gene>
<evidence type="ECO:0000256" key="15">
    <source>
        <dbReference type="ARBA" id="ARBA00023136"/>
    </source>
</evidence>
<dbReference type="GO" id="GO:0015293">
    <property type="term" value="F:symporter activity"/>
    <property type="evidence" value="ECO:0007669"/>
    <property type="project" value="UniProtKB-KW"/>
</dbReference>
<feature type="region of interest" description="Disordered" evidence="18">
    <location>
        <begin position="532"/>
        <end position="606"/>
    </location>
</feature>
<feature type="compositionally biased region" description="Polar residues" evidence="18">
    <location>
        <begin position="556"/>
        <end position="571"/>
    </location>
</feature>
<dbReference type="GO" id="GO:0006874">
    <property type="term" value="P:intracellular calcium ion homeostasis"/>
    <property type="evidence" value="ECO:0007669"/>
    <property type="project" value="TreeGrafter"/>
</dbReference>
<feature type="transmembrane region" description="Helical" evidence="19">
    <location>
        <begin position="262"/>
        <end position="280"/>
    </location>
</feature>
<keyword evidence="16" id="KW-0739">Sodium transport</keyword>
<evidence type="ECO:0000259" key="20">
    <source>
        <dbReference type="Pfam" id="PF01699"/>
    </source>
</evidence>
<evidence type="ECO:0000256" key="18">
    <source>
        <dbReference type="SAM" id="MobiDB-lite"/>
    </source>
</evidence>
<evidence type="ECO:0000256" key="12">
    <source>
        <dbReference type="ARBA" id="ARBA00022989"/>
    </source>
</evidence>
<comment type="catalytic activity">
    <reaction evidence="17">
        <text>Ca(2+)(out) + K(+)(out) + 4 Na(+)(in) = Ca(2+)(in) + K(+)(in) + 4 Na(+)(out)</text>
        <dbReference type="Rhea" id="RHEA:69967"/>
        <dbReference type="ChEBI" id="CHEBI:29101"/>
        <dbReference type="ChEBI" id="CHEBI:29103"/>
        <dbReference type="ChEBI" id="CHEBI:29108"/>
    </reaction>
</comment>
<evidence type="ECO:0000256" key="3">
    <source>
        <dbReference type="ARBA" id="ARBA00022448"/>
    </source>
</evidence>
<evidence type="ECO:0000256" key="11">
    <source>
        <dbReference type="ARBA" id="ARBA00022958"/>
    </source>
</evidence>
<evidence type="ECO:0000256" key="4">
    <source>
        <dbReference type="ARBA" id="ARBA00022449"/>
    </source>
</evidence>
<keyword evidence="13" id="KW-0915">Sodium</keyword>
<feature type="compositionally biased region" description="Basic and acidic residues" evidence="18">
    <location>
        <begin position="544"/>
        <end position="555"/>
    </location>
</feature>
<dbReference type="Pfam" id="PF01699">
    <property type="entry name" value="Na_Ca_ex"/>
    <property type="match status" value="2"/>
</dbReference>
<sequence length="754" mass="83310">MQRPQCSLQSYAIKEKAFNKTSAGQQQLLREKDIKQTPSTVQCTGFVTTGIVYLSELSGEVARELQLEQAVEEHGAQSAPPPVAAPHYHTHERRSRSHISARYARPGRRGEAPNTAASALSPDARTVGSSRSRSVLPLLLLERGRSARSSERRKFGRRATEVSGGHAAGGGMRAAASHRRSFQRFCCCGVGLLSVIWLTQVIRAPGTESSGLQPAINDGLLRWTRRLMQEKSDNQSLDEPRAAIHEFPEDIFTKEQRKHGAVLLHALCAIYMFYALAIVCDDYFVPSLEKISENLQLSEDVAGATFMAAGSSAPELFTSLIGVFITKGDVGVGTIVGSAVFNILVIIGLCGIFAGQTVALTWWSLFRDSTYYILSVLALILVIYDDTVAWWESLLLITMYGIYIIIMKFNSQISVFVTHQFQSHWQCCSRPEEQHDNKMVEDPACNTSMVLLNKEQSHGQEPPPVLMVDELLIINPHKLSFSEAGLRIMITPHFSPRTRLSMAGRMLISEVSDAHISCLFWFRGAAETFNSSPQRQRLIKGSKHQRDGEAAHGSRGESTSNSLKRTGSCSLENGGGRPRIQDTESVEKPGVDACRTEEEEEDDDGIFNPVRIPGGCGARVKWVITWPLSLLLYCTVPNCILPRWHRWFMVTFLASTLWIAVFSYLMVWMVTIISYTLDIPDYIMGITFLAAGTSVPDCMASLIVARQGMGDMAVSNSIGSNIFDILLGLGFPWTLRTLLVDHGSTVSIISTSRP</sequence>
<feature type="domain" description="Sodium/calcium exchanger membrane region" evidence="20">
    <location>
        <begin position="266"/>
        <end position="407"/>
    </location>
</feature>
<dbReference type="InterPro" id="IPR004481">
    <property type="entry name" value="K/Na/Ca-exchanger"/>
</dbReference>
<keyword evidence="5" id="KW-0633">Potassium transport</keyword>
<keyword evidence="9" id="KW-0106">Calcium</keyword>
<comment type="subcellular location">
    <subcellularLocation>
        <location evidence="1">Membrane</location>
        <topology evidence="1">Multi-pass membrane protein</topology>
    </subcellularLocation>
</comment>
<evidence type="ECO:0000313" key="21">
    <source>
        <dbReference type="EMBL" id="KAF6728755.1"/>
    </source>
</evidence>
<feature type="compositionally biased region" description="Basic and acidic residues" evidence="18">
    <location>
        <begin position="579"/>
        <end position="596"/>
    </location>
</feature>
<keyword evidence="4" id="KW-0050">Antiport</keyword>
<dbReference type="FunFam" id="1.20.1420.30:FF:000009">
    <property type="entry name" value="sodium/potassium/calcium exchanger 5 isoform X2"/>
    <property type="match status" value="1"/>
</dbReference>
<evidence type="ECO:0000256" key="8">
    <source>
        <dbReference type="ARBA" id="ARBA00022729"/>
    </source>
</evidence>
<feature type="compositionally biased region" description="Basic residues" evidence="18">
    <location>
        <begin position="88"/>
        <end position="99"/>
    </location>
</feature>
<evidence type="ECO:0000256" key="7">
    <source>
        <dbReference type="ARBA" id="ARBA00022692"/>
    </source>
</evidence>
<proteinExistence type="inferred from homology"/>
<dbReference type="PANTHER" id="PTHR10846:SF28">
    <property type="entry name" value="SODIUM_POTASSIUM_CALCIUM EXCHANGER 3-LIKE ISOFORM X1"/>
    <property type="match status" value="1"/>
</dbReference>
<dbReference type="InterPro" id="IPR044880">
    <property type="entry name" value="NCX_ion-bd_dom_sf"/>
</dbReference>
<evidence type="ECO:0000256" key="10">
    <source>
        <dbReference type="ARBA" id="ARBA00022847"/>
    </source>
</evidence>
<keyword evidence="15 19" id="KW-0472">Membrane</keyword>
<accession>A0A834CFS2</accession>
<name>A0A834CFS2_ORYME</name>
<dbReference type="AlphaFoldDB" id="A0A834CFS2"/>
<evidence type="ECO:0000256" key="14">
    <source>
        <dbReference type="ARBA" id="ARBA00023065"/>
    </source>
</evidence>
<dbReference type="FunFam" id="1.20.1420.30:FF:000004">
    <property type="entry name" value="Sodium/potassium/calcium exchanger 2 isoform 1"/>
    <property type="match status" value="1"/>
</dbReference>
<keyword evidence="12 19" id="KW-1133">Transmembrane helix</keyword>
<keyword evidence="6" id="KW-0109">Calcium transport</keyword>
<feature type="region of interest" description="Disordered" evidence="18">
    <location>
        <begin position="149"/>
        <end position="169"/>
    </location>
</feature>
<keyword evidence="7 19" id="KW-0812">Transmembrane</keyword>
<evidence type="ECO:0000256" key="9">
    <source>
        <dbReference type="ARBA" id="ARBA00022837"/>
    </source>
</evidence>
<dbReference type="GO" id="GO:0005262">
    <property type="term" value="F:calcium channel activity"/>
    <property type="evidence" value="ECO:0007669"/>
    <property type="project" value="TreeGrafter"/>
</dbReference>
<evidence type="ECO:0000256" key="17">
    <source>
        <dbReference type="ARBA" id="ARBA00033627"/>
    </source>
</evidence>
<feature type="transmembrane region" description="Helical" evidence="19">
    <location>
        <begin position="390"/>
        <end position="406"/>
    </location>
</feature>
<reference evidence="21" key="1">
    <citation type="journal article" name="BMC Genomics">
        <title>Long-read sequencing and de novo genome assembly of marine medaka (Oryzias melastigma).</title>
        <authorList>
            <person name="Liang P."/>
            <person name="Saqib H.S.A."/>
            <person name="Ni X."/>
            <person name="Shen Y."/>
        </authorList>
    </citation>
    <scope>NUCLEOTIDE SEQUENCE</scope>
    <source>
        <strain evidence="21">Bigg-433</strain>
    </source>
</reference>
<protein>
    <submittedName>
        <fullName evidence="21">Sodium/potassium/calcium exchanger 3</fullName>
    </submittedName>
</protein>
<comment type="similarity">
    <text evidence="2">Belongs to the Ca(2+):cation antiporter (CaCA) (TC 2.A.19) family. SLC24A subfamily.</text>
</comment>
<keyword evidence="14" id="KW-0406">Ion transport</keyword>
<evidence type="ECO:0000256" key="1">
    <source>
        <dbReference type="ARBA" id="ARBA00004141"/>
    </source>
</evidence>
<feature type="transmembrane region" description="Helical" evidence="19">
    <location>
        <begin position="331"/>
        <end position="353"/>
    </location>
</feature>
<dbReference type="NCBIfam" id="TIGR00367">
    <property type="entry name" value="calcium/sodium antiporter"/>
    <property type="match status" value="1"/>
</dbReference>
<organism evidence="21 22">
    <name type="scientific">Oryzias melastigma</name>
    <name type="common">Marine medaka</name>
    <dbReference type="NCBI Taxonomy" id="30732"/>
    <lineage>
        <taxon>Eukaryota</taxon>
        <taxon>Metazoa</taxon>
        <taxon>Chordata</taxon>
        <taxon>Craniata</taxon>
        <taxon>Vertebrata</taxon>
        <taxon>Euteleostomi</taxon>
        <taxon>Actinopterygii</taxon>
        <taxon>Neopterygii</taxon>
        <taxon>Teleostei</taxon>
        <taxon>Neoteleostei</taxon>
        <taxon>Acanthomorphata</taxon>
        <taxon>Ovalentaria</taxon>
        <taxon>Atherinomorphae</taxon>
        <taxon>Beloniformes</taxon>
        <taxon>Adrianichthyidae</taxon>
        <taxon>Oryziinae</taxon>
        <taxon>Oryzias</taxon>
    </lineage>
</organism>
<dbReference type="EMBL" id="WKFB01000269">
    <property type="protein sequence ID" value="KAF6728755.1"/>
    <property type="molecule type" value="Genomic_DNA"/>
</dbReference>
<feature type="region of interest" description="Disordered" evidence="18">
    <location>
        <begin position="74"/>
        <end position="128"/>
    </location>
</feature>
<feature type="domain" description="Sodium/calcium exchanger membrane region" evidence="20">
    <location>
        <begin position="648"/>
        <end position="742"/>
    </location>
</feature>
<keyword evidence="3" id="KW-0813">Transport</keyword>
<evidence type="ECO:0000256" key="19">
    <source>
        <dbReference type="SAM" id="Phobius"/>
    </source>
</evidence>